<keyword evidence="2" id="KW-1185">Reference proteome</keyword>
<comment type="caution">
    <text evidence="1">The sequence shown here is derived from an EMBL/GenBank/DDBJ whole genome shotgun (WGS) entry which is preliminary data.</text>
</comment>
<dbReference type="EMBL" id="BAABDU010000004">
    <property type="protein sequence ID" value="GAA3767949.1"/>
    <property type="molecule type" value="Genomic_DNA"/>
</dbReference>
<organism evidence="1 2">
    <name type="scientific">Flavobacterium ginsengiterrae</name>
    <dbReference type="NCBI Taxonomy" id="871695"/>
    <lineage>
        <taxon>Bacteria</taxon>
        <taxon>Pseudomonadati</taxon>
        <taxon>Bacteroidota</taxon>
        <taxon>Flavobacteriia</taxon>
        <taxon>Flavobacteriales</taxon>
        <taxon>Flavobacteriaceae</taxon>
        <taxon>Flavobacterium</taxon>
    </lineage>
</organism>
<reference evidence="2" key="1">
    <citation type="journal article" date="2019" name="Int. J. Syst. Evol. Microbiol.">
        <title>The Global Catalogue of Microorganisms (GCM) 10K type strain sequencing project: providing services to taxonomists for standard genome sequencing and annotation.</title>
        <authorList>
            <consortium name="The Broad Institute Genomics Platform"/>
            <consortium name="The Broad Institute Genome Sequencing Center for Infectious Disease"/>
            <person name="Wu L."/>
            <person name="Ma J."/>
        </authorList>
    </citation>
    <scope>NUCLEOTIDE SEQUENCE [LARGE SCALE GENOMIC DNA]</scope>
    <source>
        <strain evidence="2">JCM 17337</strain>
    </source>
</reference>
<sequence>MFKKFKNVIIITINFTNNICILTKYFIRFVTTSFKKVNKFIINELRSKMRIFSSLKIKKQLESLFFIVTKFKKRPILGKNNFDYLEKSTK</sequence>
<proteinExistence type="predicted"/>
<evidence type="ECO:0000313" key="2">
    <source>
        <dbReference type="Proteomes" id="UP001500748"/>
    </source>
</evidence>
<name>A0ABP7GNU1_9FLAO</name>
<gene>
    <name evidence="1" type="ORF">GCM10022423_21100</name>
</gene>
<evidence type="ECO:0000313" key="1">
    <source>
        <dbReference type="EMBL" id="GAA3767949.1"/>
    </source>
</evidence>
<dbReference type="Proteomes" id="UP001500748">
    <property type="component" value="Unassembled WGS sequence"/>
</dbReference>
<accession>A0ABP7GNU1</accession>
<protein>
    <submittedName>
        <fullName evidence="1">Uncharacterized protein</fullName>
    </submittedName>
</protein>